<dbReference type="GO" id="GO:0051382">
    <property type="term" value="P:kinetochore assembly"/>
    <property type="evidence" value="ECO:0007669"/>
    <property type="project" value="TreeGrafter"/>
</dbReference>
<feature type="region of interest" description="Disordered" evidence="11">
    <location>
        <begin position="334"/>
        <end position="369"/>
    </location>
</feature>
<evidence type="ECO:0000256" key="5">
    <source>
        <dbReference type="ARBA" id="ARBA00022776"/>
    </source>
</evidence>
<dbReference type="PANTHER" id="PTHR14527">
    <property type="entry name" value="PROTEIN MIS12 HOMOLOG"/>
    <property type="match status" value="1"/>
</dbReference>
<feature type="compositionally biased region" description="Gly residues" evidence="11">
    <location>
        <begin position="337"/>
        <end position="351"/>
    </location>
</feature>
<dbReference type="InterPro" id="IPR008685">
    <property type="entry name" value="Centromere_Mis12"/>
</dbReference>
<dbReference type="GO" id="GO:0051301">
    <property type="term" value="P:cell division"/>
    <property type="evidence" value="ECO:0007669"/>
    <property type="project" value="UniProtKB-KW"/>
</dbReference>
<dbReference type="Proteomes" id="UP000812966">
    <property type="component" value="Unassembled WGS sequence"/>
</dbReference>
<feature type="region of interest" description="Disordered" evidence="11">
    <location>
        <begin position="295"/>
        <end position="318"/>
    </location>
</feature>
<keyword evidence="8" id="KW-0131">Cell cycle</keyword>
<evidence type="ECO:0000256" key="7">
    <source>
        <dbReference type="ARBA" id="ARBA00023054"/>
    </source>
</evidence>
<feature type="compositionally biased region" description="Low complexity" evidence="11">
    <location>
        <begin position="56"/>
        <end position="65"/>
    </location>
</feature>
<feature type="compositionally biased region" description="Polar residues" evidence="11">
    <location>
        <begin position="1"/>
        <end position="20"/>
    </location>
</feature>
<comment type="subcellular location">
    <subcellularLocation>
        <location evidence="1">Chromosome</location>
        <location evidence="1">Centromere</location>
        <location evidence="1">Kinetochore</location>
    </subcellularLocation>
</comment>
<dbReference type="EMBL" id="JABELV010000001">
    <property type="protein sequence ID" value="KAG7580154.1"/>
    <property type="molecule type" value="Genomic_DNA"/>
</dbReference>
<evidence type="ECO:0000256" key="1">
    <source>
        <dbReference type="ARBA" id="ARBA00004629"/>
    </source>
</evidence>
<evidence type="ECO:0000256" key="9">
    <source>
        <dbReference type="ARBA" id="ARBA00023328"/>
    </source>
</evidence>
<evidence type="ECO:0000256" key="11">
    <source>
        <dbReference type="SAM" id="MobiDB-lite"/>
    </source>
</evidence>
<feature type="compositionally biased region" description="Basic residues" evidence="11">
    <location>
        <begin position="22"/>
        <end position="32"/>
    </location>
</feature>
<dbReference type="GO" id="GO:0000070">
    <property type="term" value="P:mitotic sister chromatid segregation"/>
    <property type="evidence" value="ECO:0007669"/>
    <property type="project" value="TreeGrafter"/>
</dbReference>
<comment type="similarity">
    <text evidence="2">Belongs to the mis12 family.</text>
</comment>
<feature type="compositionally biased region" description="Basic and acidic residues" evidence="11">
    <location>
        <begin position="352"/>
        <end position="368"/>
    </location>
</feature>
<keyword evidence="6" id="KW-0995">Kinetochore</keyword>
<gene>
    <name evidence="12" type="ORF">FFLO_00125</name>
</gene>
<evidence type="ECO:0000256" key="2">
    <source>
        <dbReference type="ARBA" id="ARBA00008643"/>
    </source>
</evidence>
<dbReference type="PANTHER" id="PTHR14527:SF2">
    <property type="entry name" value="PROTEIN MIS12 HOMOLOG"/>
    <property type="match status" value="1"/>
</dbReference>
<evidence type="ECO:0000313" key="12">
    <source>
        <dbReference type="EMBL" id="KAG7580154.1"/>
    </source>
</evidence>
<evidence type="ECO:0000256" key="10">
    <source>
        <dbReference type="SAM" id="Coils"/>
    </source>
</evidence>
<dbReference type="AlphaFoldDB" id="A0A8K0JST4"/>
<feature type="region of interest" description="Disordered" evidence="11">
    <location>
        <begin position="1"/>
        <end position="90"/>
    </location>
</feature>
<keyword evidence="7 10" id="KW-0175">Coiled coil</keyword>
<evidence type="ECO:0000256" key="8">
    <source>
        <dbReference type="ARBA" id="ARBA00023306"/>
    </source>
</evidence>
<evidence type="ECO:0008006" key="14">
    <source>
        <dbReference type="Google" id="ProtNLM"/>
    </source>
</evidence>
<proteinExistence type="inferred from homology"/>
<sequence>MPATRRSSGTKAPTTAQTVNHVARRQSPAKKTKTIEDMIPLTCTPYFVPPGPPSIPEASSSSSSSKAGPTDLRRRTLKGKDKAVEGERQPLVGLSADDKNRLLQELMGFHPRTVVEDISEACRKEIYSITSTISNWVDSNGFKETAEEAADAEQGPYKLETLLESHMDPAFDRFIAWCLRNPFHIPDDLRLVLPWHKDLDFDRASYVAALPSGEADVQEKIDDLRAQVVEMRKLKHQLDLANKKLDKQVKGLELEKQAAGFVLELAEESGLAPLPQAADALENILNTLATKLEPFGDTVPTPRPVQTLPESNAPPGGPERKIWEQGRAAYLNWAASGGAGSGSGPSTGGVGETDKASREKAELDRMKGEVQVVADADELGKLQDVLSAS</sequence>
<keyword evidence="3" id="KW-0158">Chromosome</keyword>
<evidence type="ECO:0000313" key="13">
    <source>
        <dbReference type="Proteomes" id="UP000812966"/>
    </source>
</evidence>
<reference evidence="12" key="1">
    <citation type="submission" date="2020-04" db="EMBL/GenBank/DDBJ databases">
        <title>Analysis of mating type loci in Filobasidium floriforme.</title>
        <authorList>
            <person name="Nowrousian M."/>
        </authorList>
    </citation>
    <scope>NUCLEOTIDE SEQUENCE</scope>
    <source>
        <strain evidence="12">CBS 6242</strain>
    </source>
</reference>
<keyword evidence="4" id="KW-0132">Cell division</keyword>
<protein>
    <recommendedName>
        <fullName evidence="14">Kinetochore protein Mis12/MTW1</fullName>
    </recommendedName>
</protein>
<feature type="compositionally biased region" description="Basic and acidic residues" evidence="11">
    <location>
        <begin position="71"/>
        <end position="88"/>
    </location>
</feature>
<keyword evidence="5" id="KW-0498">Mitosis</keyword>
<keyword evidence="13" id="KW-1185">Reference proteome</keyword>
<evidence type="ECO:0000256" key="4">
    <source>
        <dbReference type="ARBA" id="ARBA00022618"/>
    </source>
</evidence>
<keyword evidence="9" id="KW-0137">Centromere</keyword>
<dbReference type="Pfam" id="PF05859">
    <property type="entry name" value="Mis12"/>
    <property type="match status" value="1"/>
</dbReference>
<accession>A0A8K0JST4</accession>
<comment type="caution">
    <text evidence="12">The sequence shown here is derived from an EMBL/GenBank/DDBJ whole genome shotgun (WGS) entry which is preliminary data.</text>
</comment>
<dbReference type="GO" id="GO:0000444">
    <property type="term" value="C:MIS12/MIND type complex"/>
    <property type="evidence" value="ECO:0007669"/>
    <property type="project" value="TreeGrafter"/>
</dbReference>
<dbReference type="GO" id="GO:0005634">
    <property type="term" value="C:nucleus"/>
    <property type="evidence" value="ECO:0007669"/>
    <property type="project" value="InterPro"/>
</dbReference>
<organism evidence="12 13">
    <name type="scientific">Filobasidium floriforme</name>
    <dbReference type="NCBI Taxonomy" id="5210"/>
    <lineage>
        <taxon>Eukaryota</taxon>
        <taxon>Fungi</taxon>
        <taxon>Dikarya</taxon>
        <taxon>Basidiomycota</taxon>
        <taxon>Agaricomycotina</taxon>
        <taxon>Tremellomycetes</taxon>
        <taxon>Filobasidiales</taxon>
        <taxon>Filobasidiaceae</taxon>
        <taxon>Filobasidium</taxon>
    </lineage>
</organism>
<evidence type="ECO:0000256" key="3">
    <source>
        <dbReference type="ARBA" id="ARBA00022454"/>
    </source>
</evidence>
<name>A0A8K0JST4_9TREE</name>
<feature type="coiled-coil region" evidence="10">
    <location>
        <begin position="214"/>
        <end position="255"/>
    </location>
</feature>
<evidence type="ECO:0000256" key="6">
    <source>
        <dbReference type="ARBA" id="ARBA00022838"/>
    </source>
</evidence>